<reference evidence="5 6" key="1">
    <citation type="submission" date="2019-01" db="EMBL/GenBank/DDBJ databases">
        <title>Geovibrio thiophilus DSM 11263, complete genome.</title>
        <authorList>
            <person name="Spring S."/>
            <person name="Bunk B."/>
            <person name="Sproer C."/>
        </authorList>
    </citation>
    <scope>NUCLEOTIDE SEQUENCE [LARGE SCALE GENOMIC DNA]</scope>
    <source>
        <strain evidence="5 6">DSM 11263</strain>
    </source>
</reference>
<name>A0A3R5Z0N0_9BACT</name>
<dbReference type="Pfam" id="PF12844">
    <property type="entry name" value="HTH_19"/>
    <property type="match status" value="1"/>
</dbReference>
<evidence type="ECO:0000256" key="3">
    <source>
        <dbReference type="ARBA" id="ARBA00023163"/>
    </source>
</evidence>
<dbReference type="Gene3D" id="2.10.109.10">
    <property type="entry name" value="Umud Fragment, subunit A"/>
    <property type="match status" value="1"/>
</dbReference>
<keyword evidence="6" id="KW-1185">Reference proteome</keyword>
<dbReference type="InterPro" id="IPR010982">
    <property type="entry name" value="Lambda_DNA-bd_dom_sf"/>
</dbReference>
<dbReference type="EMBL" id="CP035108">
    <property type="protein sequence ID" value="QAR34133.1"/>
    <property type="molecule type" value="Genomic_DNA"/>
</dbReference>
<organism evidence="5 6">
    <name type="scientific">Geovibrio thiophilus</name>
    <dbReference type="NCBI Taxonomy" id="139438"/>
    <lineage>
        <taxon>Bacteria</taxon>
        <taxon>Pseudomonadati</taxon>
        <taxon>Deferribacterota</taxon>
        <taxon>Deferribacteres</taxon>
        <taxon>Deferribacterales</taxon>
        <taxon>Geovibrionaceae</taxon>
        <taxon>Geovibrio</taxon>
    </lineage>
</organism>
<dbReference type="CDD" id="cd00093">
    <property type="entry name" value="HTH_XRE"/>
    <property type="match status" value="1"/>
</dbReference>
<sequence length="199" mass="22818">MCRKNTEIGKRIRQLRNFLGLTQREFAERIYSSYRSVQNWESGDRFISESNLRLLIDEYGVSADWIYQGTGEMFQPLFRKSDSDIFLPAAEIIKTPFTLNNPDRYAHIVVCDAMQPVISEGDIALWIKDDGILRHESFVFLIGSDGRPFIRKYLLADGEGLLVPENRGYEVLKADDPAVRHVGTVTEVFSKKSLLPQKI</sequence>
<keyword evidence="1" id="KW-0805">Transcription regulation</keyword>
<gene>
    <name evidence="5" type="ORF">EP073_12175</name>
</gene>
<feature type="domain" description="HTH cro/C1-type" evidence="4">
    <location>
        <begin position="12"/>
        <end position="66"/>
    </location>
</feature>
<dbReference type="SUPFAM" id="SSF51306">
    <property type="entry name" value="LexA/Signal peptidase"/>
    <property type="match status" value="1"/>
</dbReference>
<dbReference type="InterPro" id="IPR001387">
    <property type="entry name" value="Cro/C1-type_HTH"/>
</dbReference>
<dbReference type="Proteomes" id="UP000287502">
    <property type="component" value="Chromosome"/>
</dbReference>
<dbReference type="KEGG" id="gtl:EP073_12175"/>
<dbReference type="PANTHER" id="PTHR40661:SF3">
    <property type="entry name" value="FELS-1 PROPHAGE TRANSCRIPTIONAL REGULATOR"/>
    <property type="match status" value="1"/>
</dbReference>
<dbReference type="SMART" id="SM00530">
    <property type="entry name" value="HTH_XRE"/>
    <property type="match status" value="1"/>
</dbReference>
<evidence type="ECO:0000313" key="6">
    <source>
        <dbReference type="Proteomes" id="UP000287502"/>
    </source>
</evidence>
<dbReference type="SUPFAM" id="SSF47413">
    <property type="entry name" value="lambda repressor-like DNA-binding domains"/>
    <property type="match status" value="1"/>
</dbReference>
<dbReference type="PANTHER" id="PTHR40661">
    <property type="match status" value="1"/>
</dbReference>
<evidence type="ECO:0000259" key="4">
    <source>
        <dbReference type="PROSITE" id="PS50943"/>
    </source>
</evidence>
<proteinExistence type="predicted"/>
<evidence type="ECO:0000313" key="5">
    <source>
        <dbReference type="EMBL" id="QAR34133.1"/>
    </source>
</evidence>
<keyword evidence="2" id="KW-0238">DNA-binding</keyword>
<evidence type="ECO:0000256" key="1">
    <source>
        <dbReference type="ARBA" id="ARBA00023015"/>
    </source>
</evidence>
<keyword evidence="3" id="KW-0804">Transcription</keyword>
<dbReference type="PROSITE" id="PS50943">
    <property type="entry name" value="HTH_CROC1"/>
    <property type="match status" value="1"/>
</dbReference>
<dbReference type="AlphaFoldDB" id="A0A3R5Z0N0"/>
<evidence type="ECO:0000256" key="2">
    <source>
        <dbReference type="ARBA" id="ARBA00023125"/>
    </source>
</evidence>
<dbReference type="GO" id="GO:0003677">
    <property type="term" value="F:DNA binding"/>
    <property type="evidence" value="ECO:0007669"/>
    <property type="project" value="UniProtKB-KW"/>
</dbReference>
<dbReference type="InterPro" id="IPR036286">
    <property type="entry name" value="LexA/Signal_pep-like_sf"/>
</dbReference>
<protein>
    <submittedName>
        <fullName evidence="5">Helix-turn-helix domain-containing protein</fullName>
    </submittedName>
</protein>
<dbReference type="OrthoDB" id="13624at2"/>
<accession>A0A3R5Z0N0</accession>
<dbReference type="Gene3D" id="1.10.260.40">
    <property type="entry name" value="lambda repressor-like DNA-binding domains"/>
    <property type="match status" value="1"/>
</dbReference>
<dbReference type="RefSeq" id="WP_128467438.1">
    <property type="nucleotide sequence ID" value="NZ_CP035108.1"/>
</dbReference>